<gene>
    <name evidence="2" type="ORF">E6K78_04425</name>
</gene>
<dbReference type="EMBL" id="VBOY01000036">
    <property type="protein sequence ID" value="TMQ67572.1"/>
    <property type="molecule type" value="Genomic_DNA"/>
</dbReference>
<organism evidence="2 3">
    <name type="scientific">Eiseniibacteriota bacterium</name>
    <dbReference type="NCBI Taxonomy" id="2212470"/>
    <lineage>
        <taxon>Bacteria</taxon>
        <taxon>Candidatus Eiseniibacteriota</taxon>
    </lineage>
</organism>
<evidence type="ECO:0000313" key="2">
    <source>
        <dbReference type="EMBL" id="TMQ67572.1"/>
    </source>
</evidence>
<feature type="signal peptide" evidence="1">
    <location>
        <begin position="1"/>
        <end position="22"/>
    </location>
</feature>
<feature type="chain" id="PRO_5022050031" description="TIGR03016 family PEP-CTERM system-associated outer membrane protein" evidence="1">
    <location>
        <begin position="23"/>
        <end position="534"/>
    </location>
</feature>
<sequence length="534" mass="59436">MSPSRGLAASAVWMLSVLCATAAVADSYDNARRSIDLAPDPIERSPRLQGMGRLTLADDPHNRITLWDFAADPVGILDADSVSTFHLWPNTSSRSATHEIDNGTRQRETLAAREIRLNYEAWKRTESSAYGFFGDVASLRLDHPYDDESELRDMFAVPRVAGVLNGRIPYFQSHRWTYVLHARYAPETETDEYRKIVSNGSGEYLGRQGGILPTPDIFTPDEVRTYASGGGASLSYRLPFATAALGGDIASLVIKAENDGQRYFSGTREHRPYYTGQLSAVGGLPNLQWGATGRLWSSSSHERWNFTLAGAINQAPLAGRGKRLERDEDGNDGRVRIRWTMGPLELGSSYGFAFRRVTIDPPGPDKQPSFNYFLNTLPQRQGADSLALPDSVVHDRIEEKGVDGALGGTLRLPRQRGLVGAEFHWTRDRVDQSTAGRAPDRRIWDLRGGAEYRCTPVLSGRVGYIYRSEDRDKETLQNEFVSHTVTAGLGLEPRGSIWTMDAGYSIEWLTPDYPDPSESRESRQTLSLLVGWRF</sequence>
<reference evidence="2 3" key="1">
    <citation type="journal article" date="2019" name="Nat. Microbiol.">
        <title>Mediterranean grassland soil C-N compound turnover is dependent on rainfall and depth, and is mediated by genomically divergent microorganisms.</title>
        <authorList>
            <person name="Diamond S."/>
            <person name="Andeer P.F."/>
            <person name="Li Z."/>
            <person name="Crits-Christoph A."/>
            <person name="Burstein D."/>
            <person name="Anantharaman K."/>
            <person name="Lane K.R."/>
            <person name="Thomas B.C."/>
            <person name="Pan C."/>
            <person name="Northen T.R."/>
            <person name="Banfield J.F."/>
        </authorList>
    </citation>
    <scope>NUCLEOTIDE SEQUENCE [LARGE SCALE GENOMIC DNA]</scope>
    <source>
        <strain evidence="2">WS_8</strain>
    </source>
</reference>
<evidence type="ECO:0000256" key="1">
    <source>
        <dbReference type="SAM" id="SignalP"/>
    </source>
</evidence>
<comment type="caution">
    <text evidence="2">The sequence shown here is derived from an EMBL/GenBank/DDBJ whole genome shotgun (WGS) entry which is preliminary data.</text>
</comment>
<protein>
    <recommendedName>
        <fullName evidence="4">TIGR03016 family PEP-CTERM system-associated outer membrane protein</fullName>
    </recommendedName>
</protein>
<dbReference type="Gene3D" id="2.40.160.60">
    <property type="entry name" value="Outer membrane protein transport protein (OMPP1/FadL/TodX)"/>
    <property type="match status" value="1"/>
</dbReference>
<proteinExistence type="predicted"/>
<keyword evidence="1" id="KW-0732">Signal</keyword>
<evidence type="ECO:0008006" key="4">
    <source>
        <dbReference type="Google" id="ProtNLM"/>
    </source>
</evidence>
<dbReference type="Proteomes" id="UP000316609">
    <property type="component" value="Unassembled WGS sequence"/>
</dbReference>
<dbReference type="AlphaFoldDB" id="A0A538TVB8"/>
<accession>A0A538TVB8</accession>
<name>A0A538TVB8_UNCEI</name>
<evidence type="ECO:0000313" key="3">
    <source>
        <dbReference type="Proteomes" id="UP000316609"/>
    </source>
</evidence>